<dbReference type="EMBL" id="CP039347">
    <property type="protein sequence ID" value="QCD86341.1"/>
    <property type="molecule type" value="Genomic_DNA"/>
</dbReference>
<feature type="region of interest" description="Disordered" evidence="1">
    <location>
        <begin position="1"/>
        <end position="24"/>
    </location>
</feature>
<dbReference type="EMBL" id="CP039347">
    <property type="protein sequence ID" value="QCD86340.1"/>
    <property type="molecule type" value="Genomic_DNA"/>
</dbReference>
<sequence>MGLRGALASGGTCPPAKRSGSGQRLAVRVPRQVILLLQLWVAGSAGVIYKAFSDASKVGLLVFLELSLERIP</sequence>
<evidence type="ECO:0000313" key="4">
    <source>
        <dbReference type="Proteomes" id="UP000501690"/>
    </source>
</evidence>
<name>A0A4D6LCX3_VIGUN</name>
<dbReference type="AlphaFoldDB" id="A0A4D6LCX3"/>
<evidence type="ECO:0000313" key="3">
    <source>
        <dbReference type="EMBL" id="QCD86341.1"/>
    </source>
</evidence>
<evidence type="ECO:0000313" key="2">
    <source>
        <dbReference type="EMBL" id="QCD86340.1"/>
    </source>
</evidence>
<evidence type="ECO:0000256" key="1">
    <source>
        <dbReference type="SAM" id="MobiDB-lite"/>
    </source>
</evidence>
<accession>A0A4D6LCX3</accession>
<keyword evidence="4" id="KW-1185">Reference proteome</keyword>
<protein>
    <submittedName>
        <fullName evidence="2">Uncharacterized protein</fullName>
    </submittedName>
</protein>
<proteinExistence type="predicted"/>
<dbReference type="Proteomes" id="UP000501690">
    <property type="component" value="Linkage Group LG3"/>
</dbReference>
<gene>
    <name evidence="2" type="ORF">DEO72_LG3g861</name>
    <name evidence="3" type="ORF">DEO72_LG3g862</name>
</gene>
<reference evidence="2 4" key="1">
    <citation type="submission" date="2019-04" db="EMBL/GenBank/DDBJ databases">
        <title>An improved genome assembly and genetic linkage map for asparagus bean, Vigna unguiculata ssp. sesquipedialis.</title>
        <authorList>
            <person name="Xia Q."/>
            <person name="Zhang R."/>
            <person name="Dong Y."/>
        </authorList>
    </citation>
    <scope>NUCLEOTIDE SEQUENCE [LARGE SCALE GENOMIC DNA]</scope>
    <source>
        <tissue evidence="2">Leaf</tissue>
    </source>
</reference>
<organism evidence="2 4">
    <name type="scientific">Vigna unguiculata</name>
    <name type="common">Cowpea</name>
    <dbReference type="NCBI Taxonomy" id="3917"/>
    <lineage>
        <taxon>Eukaryota</taxon>
        <taxon>Viridiplantae</taxon>
        <taxon>Streptophyta</taxon>
        <taxon>Embryophyta</taxon>
        <taxon>Tracheophyta</taxon>
        <taxon>Spermatophyta</taxon>
        <taxon>Magnoliopsida</taxon>
        <taxon>eudicotyledons</taxon>
        <taxon>Gunneridae</taxon>
        <taxon>Pentapetalae</taxon>
        <taxon>rosids</taxon>
        <taxon>fabids</taxon>
        <taxon>Fabales</taxon>
        <taxon>Fabaceae</taxon>
        <taxon>Papilionoideae</taxon>
        <taxon>50 kb inversion clade</taxon>
        <taxon>NPAAA clade</taxon>
        <taxon>indigoferoid/millettioid clade</taxon>
        <taxon>Phaseoleae</taxon>
        <taxon>Vigna</taxon>
    </lineage>
</organism>